<dbReference type="Proteomes" id="UP000228593">
    <property type="component" value="Unassembled WGS sequence"/>
</dbReference>
<dbReference type="InterPro" id="IPR036249">
    <property type="entry name" value="Thioredoxin-like_sf"/>
</dbReference>
<dbReference type="InterPro" id="IPR012336">
    <property type="entry name" value="Thioredoxin-like_fold"/>
</dbReference>
<dbReference type="InterPro" id="IPR013766">
    <property type="entry name" value="Thioredoxin_domain"/>
</dbReference>
<accession>A0A2G8T557</accession>
<dbReference type="PROSITE" id="PS51352">
    <property type="entry name" value="THIOREDOXIN_2"/>
    <property type="match status" value="1"/>
</dbReference>
<dbReference type="Pfam" id="PF13462">
    <property type="entry name" value="Thioredoxin_4"/>
    <property type="match status" value="1"/>
</dbReference>
<dbReference type="OrthoDB" id="9780340at2"/>
<dbReference type="EMBL" id="PDOB01000003">
    <property type="protein sequence ID" value="PIL41176.1"/>
    <property type="molecule type" value="Genomic_DNA"/>
</dbReference>
<organism evidence="3 4">
    <name type="scientific">Massilia psychrophila</name>
    <dbReference type="NCBI Taxonomy" id="1603353"/>
    <lineage>
        <taxon>Bacteria</taxon>
        <taxon>Pseudomonadati</taxon>
        <taxon>Pseudomonadota</taxon>
        <taxon>Betaproteobacteria</taxon>
        <taxon>Burkholderiales</taxon>
        <taxon>Oxalobacteraceae</taxon>
        <taxon>Telluria group</taxon>
        <taxon>Massilia</taxon>
    </lineage>
</organism>
<dbReference type="AlphaFoldDB" id="A0A2G8T557"/>
<dbReference type="Gene3D" id="3.40.30.10">
    <property type="entry name" value="Glutaredoxin"/>
    <property type="match status" value="1"/>
</dbReference>
<dbReference type="PANTHER" id="PTHR13887">
    <property type="entry name" value="GLUTATHIONE S-TRANSFERASE KAPPA"/>
    <property type="match status" value="1"/>
</dbReference>
<comment type="caution">
    <text evidence="3">The sequence shown here is derived from an EMBL/GenBank/DDBJ whole genome shotgun (WGS) entry which is preliminary data.</text>
</comment>
<dbReference type="SUPFAM" id="SSF52833">
    <property type="entry name" value="Thioredoxin-like"/>
    <property type="match status" value="1"/>
</dbReference>
<protein>
    <submittedName>
        <fullName evidence="3">Disulfide bond formation protein DsbA</fullName>
    </submittedName>
</protein>
<dbReference type="PANTHER" id="PTHR13887:SF55">
    <property type="entry name" value="SLR0313 PROTEIN"/>
    <property type="match status" value="1"/>
</dbReference>
<evidence type="ECO:0000313" key="4">
    <source>
        <dbReference type="Proteomes" id="UP000228593"/>
    </source>
</evidence>
<gene>
    <name evidence="3" type="ORF">CR103_03510</name>
</gene>
<reference evidence="3 4" key="1">
    <citation type="submission" date="2017-10" db="EMBL/GenBank/DDBJ databases">
        <title>Massilia psychrophilum sp. nov., a novel purple-pigmented bacterium isolated from Tianshan glacier, Xinjiang Municipality, China.</title>
        <authorList>
            <person name="Wang H."/>
        </authorList>
    </citation>
    <scope>NUCLEOTIDE SEQUENCE [LARGE SCALE GENOMIC DNA]</scope>
    <source>
        <strain evidence="3 4">JCM 30813</strain>
    </source>
</reference>
<proteinExistence type="inferred from homology"/>
<dbReference type="RefSeq" id="WP_099914621.1">
    <property type="nucleotide sequence ID" value="NZ_BMHS01000004.1"/>
</dbReference>
<sequence length="173" mass="19567">MPAIVSIHQDDHMIGSRDATIVLIEYGDYQCPYCRRAHAAVKHLQRRLGKQLLFAYRHFPLTNMHPYAEMAAEAAEAAGVQGRFWDMHDALFALQPQFGPHLVADLADRMEIDHDQLLDDLKRRRFQPVVERMAAEGTHLGAARTPTFFINGERHTGDSDEASLATAIMRFVA</sequence>
<evidence type="ECO:0000256" key="1">
    <source>
        <dbReference type="ARBA" id="ARBA00005791"/>
    </source>
</evidence>
<feature type="domain" description="Thioredoxin" evidence="2">
    <location>
        <begin position="1"/>
        <end position="173"/>
    </location>
</feature>
<comment type="similarity">
    <text evidence="1">Belongs to the thioredoxin family. DsbA subfamily.</text>
</comment>
<evidence type="ECO:0000259" key="2">
    <source>
        <dbReference type="PROSITE" id="PS51352"/>
    </source>
</evidence>
<name>A0A2G8T557_9BURK</name>
<keyword evidence="4" id="KW-1185">Reference proteome</keyword>
<evidence type="ECO:0000313" key="3">
    <source>
        <dbReference type="EMBL" id="PIL41176.1"/>
    </source>
</evidence>